<keyword evidence="2" id="KW-0833">Ubl conjugation pathway</keyword>
<dbReference type="InterPro" id="IPR016024">
    <property type="entry name" value="ARM-type_fold"/>
</dbReference>
<evidence type="ECO:0000313" key="5">
    <source>
        <dbReference type="Proteomes" id="UP000585474"/>
    </source>
</evidence>
<dbReference type="PANTHER" id="PTHR12696">
    <property type="entry name" value="TIP120"/>
    <property type="match status" value="1"/>
</dbReference>
<protein>
    <submittedName>
        <fullName evidence="4">Cullin-associated and neddylation dissociated</fullName>
    </submittedName>
</protein>
<feature type="compositionally biased region" description="Low complexity" evidence="3">
    <location>
        <begin position="290"/>
        <end position="304"/>
    </location>
</feature>
<evidence type="ECO:0000256" key="3">
    <source>
        <dbReference type="SAM" id="MobiDB-lite"/>
    </source>
</evidence>
<accession>A0A7J0F9P3</accession>
<comment type="caution">
    <text evidence="4">The sequence shown here is derived from an EMBL/GenBank/DDBJ whole genome shotgun (WGS) entry which is preliminary data.</text>
</comment>
<feature type="region of interest" description="Disordered" evidence="3">
    <location>
        <begin position="265"/>
        <end position="312"/>
    </location>
</feature>
<dbReference type="Gene3D" id="1.25.10.10">
    <property type="entry name" value="Leucine-rich Repeat Variant"/>
    <property type="match status" value="2"/>
</dbReference>
<evidence type="ECO:0000256" key="1">
    <source>
        <dbReference type="ARBA" id="ARBA00022737"/>
    </source>
</evidence>
<evidence type="ECO:0000313" key="4">
    <source>
        <dbReference type="EMBL" id="GFY95422.1"/>
    </source>
</evidence>
<keyword evidence="5" id="KW-1185">Reference proteome</keyword>
<organism evidence="4 5">
    <name type="scientific">Actinidia rufa</name>
    <dbReference type="NCBI Taxonomy" id="165716"/>
    <lineage>
        <taxon>Eukaryota</taxon>
        <taxon>Viridiplantae</taxon>
        <taxon>Streptophyta</taxon>
        <taxon>Embryophyta</taxon>
        <taxon>Tracheophyta</taxon>
        <taxon>Spermatophyta</taxon>
        <taxon>Magnoliopsida</taxon>
        <taxon>eudicotyledons</taxon>
        <taxon>Gunneridae</taxon>
        <taxon>Pentapetalae</taxon>
        <taxon>asterids</taxon>
        <taxon>Ericales</taxon>
        <taxon>Actinidiaceae</taxon>
        <taxon>Actinidia</taxon>
    </lineage>
</organism>
<dbReference type="SUPFAM" id="SSF48371">
    <property type="entry name" value="ARM repeat"/>
    <property type="match status" value="1"/>
</dbReference>
<proteinExistence type="predicted"/>
<name>A0A7J0F9P3_9ERIC</name>
<feature type="compositionally biased region" description="Basic and acidic residues" evidence="3">
    <location>
        <begin position="268"/>
        <end position="289"/>
    </location>
</feature>
<dbReference type="InterPro" id="IPR039852">
    <property type="entry name" value="CAND1/CAND2"/>
</dbReference>
<keyword evidence="1" id="KW-0677">Repeat</keyword>
<reference evidence="4 5" key="1">
    <citation type="submission" date="2019-07" db="EMBL/GenBank/DDBJ databases">
        <title>De Novo Assembly of kiwifruit Actinidia rufa.</title>
        <authorList>
            <person name="Sugita-Konishi S."/>
            <person name="Sato K."/>
            <person name="Mori E."/>
            <person name="Abe Y."/>
            <person name="Kisaki G."/>
            <person name="Hamano K."/>
            <person name="Suezawa K."/>
            <person name="Otani M."/>
            <person name="Fukuda T."/>
            <person name="Manabe T."/>
            <person name="Gomi K."/>
            <person name="Tabuchi M."/>
            <person name="Akimitsu K."/>
            <person name="Kataoka I."/>
        </authorList>
    </citation>
    <scope>NUCLEOTIDE SEQUENCE [LARGE SCALE GENOMIC DNA]</scope>
    <source>
        <strain evidence="5">cv. Fuchu</strain>
    </source>
</reference>
<dbReference type="OrthoDB" id="1930524at2759"/>
<dbReference type="EMBL" id="BJWL01000010">
    <property type="protein sequence ID" value="GFY95422.1"/>
    <property type="molecule type" value="Genomic_DNA"/>
</dbReference>
<sequence length="647" mass="71868">MAEDEGLPPLKTYFTPNAYTSPSCIRIPTTVAHYEIKPGIVSMLTPFFGLPSEDPYKHINQFLKSAEEGWALFETLNENSIQRASTARNGPVTDCHLAPHYPEFVQEHVNAAQGYSRPVNDPFSNTYNLGWRNHPNFSWKQPDQGNFAQGPKPNFPIGQMPLAYRPNIPPGYQQPPPPPPQRNTDFEGKVLRALQSFEVTNQTTSQLLSSHTQSIAKLETQMGQLANALSRRDEGKLPSQSVANPKGQYEVHDIHGHEQAKAIMTLRAGREIDTRPEEEKKDKKEEEKSSNNSKVVVSESPSPKGDVSLPPTCAKELPTAPRVLRAPFPAFLTSPSSFDKKGVMKEDMLEVSHLLSLAMASGSSGHNNPSSKGFNFATDDILCSYEDYAIDEASNGSHSDSGIVPDSAKVQVSCLSSRTQETCIPHSHKCLHRGNHAPLAKKVNKQQVVEMTNKLCDKLLNGKEQHRDVASIALKIIISEIPTSSIAQSVLLSISPQLIKGITDPPNVKCCYLREEGDAVPILLNYCTSASENEEELREYSFQALESFLLRCPRDIYIYCDEILNHTLEYLSYDPNFTDNMDEDNGDESRDGSANEYTDDEDISWKVRRAGAKGLAALIVSRPEMLSKLYEEVLNSDKLGMDYIGKI</sequence>
<dbReference type="InterPro" id="IPR011989">
    <property type="entry name" value="ARM-like"/>
</dbReference>
<dbReference type="Proteomes" id="UP000585474">
    <property type="component" value="Unassembled WGS sequence"/>
</dbReference>
<evidence type="ECO:0000256" key="2">
    <source>
        <dbReference type="ARBA" id="ARBA00022786"/>
    </source>
</evidence>
<dbReference type="AlphaFoldDB" id="A0A7J0F9P3"/>
<dbReference type="GO" id="GO:0010265">
    <property type="term" value="P:SCF complex assembly"/>
    <property type="evidence" value="ECO:0007669"/>
    <property type="project" value="InterPro"/>
</dbReference>
<gene>
    <name evidence="4" type="ORF">Acr_10g0008070</name>
</gene>